<sequence>MIDRAKILVIDDSIEMRNVLCRLLRKDSRFEVVEEGVDCVHGVAMARDYAPDIAILDCPPPLKNELHYATQLRQVTPSIYIAMFTLQRSKTTIASALSAGCKAYFSKIEGPSVWQQAMDHALKGEPFFSGEASEFLVERVLDESVIPLRRLTPRQRQIVQQIAEGRRNTEIAEVLGMSVKTVEAHRLEAMKRLDLRNVADLVRYAIRNCIIEP</sequence>
<feature type="modified residue" description="4-aspartylphosphate" evidence="4">
    <location>
        <position position="57"/>
    </location>
</feature>
<dbReference type="Proteomes" id="UP000037029">
    <property type="component" value="Chromosome"/>
</dbReference>
<evidence type="ECO:0000313" key="7">
    <source>
        <dbReference type="EMBL" id="ATP17230.1"/>
    </source>
</evidence>
<dbReference type="InterPro" id="IPR001789">
    <property type="entry name" value="Sig_transdc_resp-reg_receiver"/>
</dbReference>
<evidence type="ECO:0000313" key="15">
    <source>
        <dbReference type="Proteomes" id="UP000515377"/>
    </source>
</evidence>
<dbReference type="GO" id="GO:0006355">
    <property type="term" value="P:regulation of DNA-templated transcription"/>
    <property type="evidence" value="ECO:0007669"/>
    <property type="project" value="InterPro"/>
</dbReference>
<evidence type="ECO:0000313" key="9">
    <source>
        <dbReference type="EMBL" id="MDH2135059.1"/>
    </source>
</evidence>
<dbReference type="SMART" id="SM00421">
    <property type="entry name" value="HTH_LUXR"/>
    <property type="match status" value="1"/>
</dbReference>
<keyword evidence="1" id="KW-0805">Transcription regulation</keyword>
<dbReference type="EMBL" id="CP020925">
    <property type="protein sequence ID" value="ATP17230.1"/>
    <property type="molecule type" value="Genomic_DNA"/>
</dbReference>
<dbReference type="RefSeq" id="WP_004209656.1">
    <property type="nucleotide sequence ID" value="NZ_CAIGKD010000022.1"/>
</dbReference>
<dbReference type="AlphaFoldDB" id="A0A085K0F1"/>
<dbReference type="PROSITE" id="PS50043">
    <property type="entry name" value="HTH_LUXR_2"/>
    <property type="match status" value="1"/>
</dbReference>
<dbReference type="GO" id="GO:0003677">
    <property type="term" value="F:DNA binding"/>
    <property type="evidence" value="ECO:0007669"/>
    <property type="project" value="UniProtKB-KW"/>
</dbReference>
<organism evidence="9 16">
    <name type="scientific">Sphingobium yanoikuyae</name>
    <name type="common">Sphingomonas yanoikuyae</name>
    <dbReference type="NCBI Taxonomy" id="13690"/>
    <lineage>
        <taxon>Bacteria</taxon>
        <taxon>Pseudomonadati</taxon>
        <taxon>Pseudomonadota</taxon>
        <taxon>Alphaproteobacteria</taxon>
        <taxon>Sphingomonadales</taxon>
        <taxon>Sphingomonadaceae</taxon>
        <taxon>Sphingobium</taxon>
    </lineage>
</organism>
<keyword evidence="4" id="KW-0597">Phosphoprotein</keyword>
<dbReference type="PANTHER" id="PTHR43214:SF41">
    <property type="entry name" value="NITRATE_NITRITE RESPONSE REGULATOR PROTEIN NARP"/>
    <property type="match status" value="1"/>
</dbReference>
<feature type="domain" description="Response regulatory" evidence="6">
    <location>
        <begin position="6"/>
        <end position="122"/>
    </location>
</feature>
<evidence type="ECO:0000313" key="14">
    <source>
        <dbReference type="Proteomes" id="UP000464086"/>
    </source>
</evidence>
<dbReference type="Proteomes" id="UP001162318">
    <property type="component" value="Unassembled WGS sequence"/>
</dbReference>
<name>A0A085K0F1_SPHYA</name>
<dbReference type="PANTHER" id="PTHR43214">
    <property type="entry name" value="TWO-COMPONENT RESPONSE REGULATOR"/>
    <property type="match status" value="1"/>
</dbReference>
<dbReference type="EMBL" id="CP033230">
    <property type="protein sequence ID" value="AYO78939.1"/>
    <property type="molecule type" value="Genomic_DNA"/>
</dbReference>
<dbReference type="Proteomes" id="UP000464086">
    <property type="component" value="Chromosome"/>
</dbReference>
<dbReference type="EMBL" id="CP047218">
    <property type="protein sequence ID" value="QHD69765.1"/>
    <property type="molecule type" value="Genomic_DNA"/>
</dbReference>
<feature type="domain" description="HTH luxR-type" evidence="5">
    <location>
        <begin position="144"/>
        <end position="209"/>
    </location>
</feature>
<dbReference type="Gene3D" id="3.40.50.2300">
    <property type="match status" value="1"/>
</dbReference>
<evidence type="ECO:0000259" key="5">
    <source>
        <dbReference type="PROSITE" id="PS50043"/>
    </source>
</evidence>
<accession>A0A085K0F1</accession>
<evidence type="ECO:0000259" key="6">
    <source>
        <dbReference type="PROSITE" id="PS50110"/>
    </source>
</evidence>
<dbReference type="Pfam" id="PF00072">
    <property type="entry name" value="Response_reg"/>
    <property type="match status" value="1"/>
</dbReference>
<dbReference type="Proteomes" id="UP000280708">
    <property type="component" value="Chromosome"/>
</dbReference>
<dbReference type="InterPro" id="IPR000792">
    <property type="entry name" value="Tscrpt_reg_LuxR_C"/>
</dbReference>
<reference evidence="7 12" key="1">
    <citation type="submission" date="2017-04" db="EMBL/GenBank/DDBJ databases">
        <title>Characterization, genome and methylation analysis of a phthalic acid esters degrading strain Sphingobium yanoikuyae SHJ.</title>
        <authorList>
            <person name="Feng L."/>
        </authorList>
    </citation>
    <scope>NUCLEOTIDE SEQUENCE [LARGE SCALE GENOMIC DNA]</scope>
    <source>
        <strain evidence="7 12">SHJ</strain>
    </source>
</reference>
<gene>
    <name evidence="7" type="ORF">BV87_01700</name>
    <name evidence="8" type="ORF">EBF16_19840</name>
    <name evidence="10" type="ORF">GS397_23885</name>
    <name evidence="11" type="ORF">H3V42_08395</name>
    <name evidence="9" type="ORF">N5J77_28430</name>
</gene>
<dbReference type="CDD" id="cd06170">
    <property type="entry name" value="LuxR_C_like"/>
    <property type="match status" value="1"/>
</dbReference>
<dbReference type="PRINTS" id="PR00038">
    <property type="entry name" value="HTHLUXR"/>
</dbReference>
<dbReference type="EMBL" id="CP060122">
    <property type="protein sequence ID" value="QNG47600.1"/>
    <property type="molecule type" value="Genomic_DNA"/>
</dbReference>
<evidence type="ECO:0000313" key="10">
    <source>
        <dbReference type="EMBL" id="QHD69765.1"/>
    </source>
</evidence>
<dbReference type="GO" id="GO:0000160">
    <property type="term" value="P:phosphorelay signal transduction system"/>
    <property type="evidence" value="ECO:0007669"/>
    <property type="project" value="InterPro"/>
</dbReference>
<dbReference type="InterPro" id="IPR016032">
    <property type="entry name" value="Sig_transdc_resp-reg_C-effctor"/>
</dbReference>
<evidence type="ECO:0000256" key="2">
    <source>
        <dbReference type="ARBA" id="ARBA00023125"/>
    </source>
</evidence>
<evidence type="ECO:0000313" key="13">
    <source>
        <dbReference type="Proteomes" id="UP000280708"/>
    </source>
</evidence>
<dbReference type="InterPro" id="IPR039420">
    <property type="entry name" value="WalR-like"/>
</dbReference>
<evidence type="ECO:0000313" key="11">
    <source>
        <dbReference type="EMBL" id="QNG47600.1"/>
    </source>
</evidence>
<dbReference type="SMART" id="SM00448">
    <property type="entry name" value="REC"/>
    <property type="match status" value="1"/>
</dbReference>
<dbReference type="PROSITE" id="PS50110">
    <property type="entry name" value="RESPONSE_REGULATORY"/>
    <property type="match status" value="1"/>
</dbReference>
<evidence type="ECO:0000313" key="16">
    <source>
        <dbReference type="Proteomes" id="UP001162318"/>
    </source>
</evidence>
<dbReference type="InterPro" id="IPR011006">
    <property type="entry name" value="CheY-like_superfamily"/>
</dbReference>
<reference evidence="10 14" key="3">
    <citation type="submission" date="2019-12" db="EMBL/GenBank/DDBJ databases">
        <title>Functional and genomic insights into the Sphingobium yanoikuyae YC-JY1, a bacterium efficiently degrading bisphenol A.</title>
        <authorList>
            <person name="Jia Y."/>
            <person name="Li X."/>
            <person name="Wang J."/>
            <person name="Eltoukhy A."/>
            <person name="Lamraoui I."/>
            <person name="Yan Y."/>
        </authorList>
    </citation>
    <scope>NUCLEOTIDE SEQUENCE [LARGE SCALE GENOMIC DNA]</scope>
    <source>
        <strain evidence="10 14">YC-JY1</strain>
    </source>
</reference>
<keyword evidence="2 7" id="KW-0238">DNA-binding</keyword>
<dbReference type="Pfam" id="PF00196">
    <property type="entry name" value="GerE"/>
    <property type="match status" value="1"/>
</dbReference>
<dbReference type="EMBL" id="JAOCKX010000084">
    <property type="protein sequence ID" value="MDH2135059.1"/>
    <property type="molecule type" value="Genomic_DNA"/>
</dbReference>
<dbReference type="SUPFAM" id="SSF52172">
    <property type="entry name" value="CheY-like"/>
    <property type="match status" value="1"/>
</dbReference>
<evidence type="ECO:0000256" key="3">
    <source>
        <dbReference type="ARBA" id="ARBA00023163"/>
    </source>
</evidence>
<dbReference type="Gene3D" id="1.10.10.10">
    <property type="entry name" value="Winged helix-like DNA-binding domain superfamily/Winged helix DNA-binding domain"/>
    <property type="match status" value="1"/>
</dbReference>
<reference evidence="11 15" key="4">
    <citation type="submission" date="2020-07" db="EMBL/GenBank/DDBJ databases">
        <title>Whole genome sequence of Sphingobium yanoikuyae A3.</title>
        <authorList>
            <person name="Han S.-S."/>
        </authorList>
    </citation>
    <scope>NUCLEOTIDE SEQUENCE [LARGE SCALE GENOMIC DNA]</scope>
    <source>
        <strain evidence="11 15">A3</strain>
    </source>
</reference>
<evidence type="ECO:0000313" key="12">
    <source>
        <dbReference type="Proteomes" id="UP000037029"/>
    </source>
</evidence>
<reference evidence="8 13" key="2">
    <citation type="submission" date="2018-10" db="EMBL/GenBank/DDBJ databases">
        <title>Characterization and genome analysis of a novel bacterium Sphingobium yanoikuyae SJTF8 capable of degrading PAHs.</title>
        <authorList>
            <person name="Yin C."/>
            <person name="Xiong W."/>
            <person name="Liang R."/>
        </authorList>
    </citation>
    <scope>NUCLEOTIDE SEQUENCE [LARGE SCALE GENOMIC DNA]</scope>
    <source>
        <strain evidence="8 13">SJTF8</strain>
    </source>
</reference>
<reference evidence="9" key="5">
    <citation type="submission" date="2022-09" db="EMBL/GenBank/DDBJ databases">
        <title>Intensive care unit water sources are persistently colonized with multi-drug resistant bacteria and are the site of extensive horizontal gene transfer of antibiotic resistance genes.</title>
        <authorList>
            <person name="Diorio-Toth L."/>
        </authorList>
    </citation>
    <scope>NUCLEOTIDE SEQUENCE</scope>
    <source>
        <strain evidence="9">GD03659</strain>
    </source>
</reference>
<dbReference type="SUPFAM" id="SSF46894">
    <property type="entry name" value="C-terminal effector domain of the bipartite response regulators"/>
    <property type="match status" value="1"/>
</dbReference>
<evidence type="ECO:0000256" key="1">
    <source>
        <dbReference type="ARBA" id="ARBA00023015"/>
    </source>
</evidence>
<proteinExistence type="predicted"/>
<evidence type="ECO:0000256" key="4">
    <source>
        <dbReference type="PROSITE-ProRule" id="PRU00169"/>
    </source>
</evidence>
<dbReference type="InterPro" id="IPR036388">
    <property type="entry name" value="WH-like_DNA-bd_sf"/>
</dbReference>
<keyword evidence="3" id="KW-0804">Transcription</keyword>
<protein>
    <submittedName>
        <fullName evidence="7 10">Response regulator</fullName>
    </submittedName>
    <submittedName>
        <fullName evidence="9">Response regulator transcription factor</fullName>
    </submittedName>
</protein>
<evidence type="ECO:0000313" key="8">
    <source>
        <dbReference type="EMBL" id="AYO78939.1"/>
    </source>
</evidence>
<dbReference type="Proteomes" id="UP000515377">
    <property type="component" value="Chromosome"/>
</dbReference>